<dbReference type="Proteomes" id="UP001151532">
    <property type="component" value="Chromosome 3"/>
</dbReference>
<dbReference type="PANTHER" id="PTHR10460:SF47">
    <property type="entry name" value="PROTEIN ABIL2"/>
    <property type="match status" value="1"/>
</dbReference>
<dbReference type="OrthoDB" id="1927036at2759"/>
<organism evidence="5 6">
    <name type="scientific">Salix purpurea</name>
    <name type="common">Purple osier willow</name>
    <dbReference type="NCBI Taxonomy" id="77065"/>
    <lineage>
        <taxon>Eukaryota</taxon>
        <taxon>Viridiplantae</taxon>
        <taxon>Streptophyta</taxon>
        <taxon>Embryophyta</taxon>
        <taxon>Tracheophyta</taxon>
        <taxon>Spermatophyta</taxon>
        <taxon>Magnoliopsida</taxon>
        <taxon>eudicotyledons</taxon>
        <taxon>Gunneridae</taxon>
        <taxon>Pentapetalae</taxon>
        <taxon>rosids</taxon>
        <taxon>fabids</taxon>
        <taxon>Malpighiales</taxon>
        <taxon>Salicaceae</taxon>
        <taxon>Saliceae</taxon>
        <taxon>Salix</taxon>
    </lineage>
</organism>
<keyword evidence="4" id="KW-0472">Membrane</keyword>
<comment type="similarity">
    <text evidence="1">Belongs to the ABI family.</text>
</comment>
<evidence type="ECO:0000313" key="6">
    <source>
        <dbReference type="Proteomes" id="UP001151532"/>
    </source>
</evidence>
<feature type="transmembrane region" description="Helical" evidence="4">
    <location>
        <begin position="149"/>
        <end position="167"/>
    </location>
</feature>
<keyword evidence="4" id="KW-0812">Transmembrane</keyword>
<comment type="function">
    <text evidence="2">Involved in regulation of actin and microtubule organization. Part of a WAVE complex that activates the Arp2/3 complex.</text>
</comment>
<dbReference type="AlphaFoldDB" id="A0A9Q0T8M6"/>
<proteinExistence type="inferred from homology"/>
<gene>
    <name evidence="5" type="ORF">OIU79_010155</name>
</gene>
<keyword evidence="6" id="KW-1185">Reference proteome</keyword>
<evidence type="ECO:0000256" key="1">
    <source>
        <dbReference type="ARBA" id="ARBA00010020"/>
    </source>
</evidence>
<sequence length="345" mass="39845">MDSKTSSSTVNGPQEPSNHDELFMKQSLLFSDTLEDLKNLKKQLYSAADYFELAYYKEDQKQIAVETLKDYAIKALVSTVDHLGSVADNTNRYLDQKIGEVSEMGLRFFCIEQRLEACQEYINHGGLSQQSVVIKTPKHHKRYIFPGKYFTSPIFFFLFFSLHLQYFKMFVTLKIFCSADEESMDAYSHTKSHHHSRSFSTEQNLLELKNAVHATIKGAPSSIRGRHSKSQFPQLYSRQGTFTITRTSNNSKPERRSSSPHHFPLIRSGSPLKRPVSSNYTDARTRRRYPSEPRRSVSLSTYSERDMAKDSEQQNSGKSKRLFKALLSMRKSRKEGSMYKYLDEI</sequence>
<dbReference type="PANTHER" id="PTHR10460">
    <property type="entry name" value="ABL INTERACTOR FAMILY MEMBER"/>
    <property type="match status" value="1"/>
</dbReference>
<dbReference type="Gene3D" id="6.10.140.1620">
    <property type="match status" value="1"/>
</dbReference>
<name>A0A9Q0T8M6_SALPP</name>
<accession>A0A9Q0T8M6</accession>
<protein>
    <submittedName>
        <fullName evidence="5">ABIL2 putative-RELATED</fullName>
    </submittedName>
</protein>
<dbReference type="InterPro" id="IPR028457">
    <property type="entry name" value="ABI"/>
</dbReference>
<reference evidence="5" key="2">
    <citation type="journal article" date="2023" name="Int. J. Mol. Sci.">
        <title>De Novo Assembly and Annotation of 11 Diverse Shrub Willow (Salix) Genomes Reveals Novel Gene Organization in Sex-Linked Regions.</title>
        <authorList>
            <person name="Hyden B."/>
            <person name="Feng K."/>
            <person name="Yates T.B."/>
            <person name="Jawdy S."/>
            <person name="Cereghino C."/>
            <person name="Smart L.B."/>
            <person name="Muchero W."/>
        </authorList>
    </citation>
    <scope>NUCLEOTIDE SEQUENCE</scope>
    <source>
        <tissue evidence="5">Shoot tip</tissue>
    </source>
</reference>
<keyword evidence="4" id="KW-1133">Transmembrane helix</keyword>
<reference evidence="5" key="1">
    <citation type="submission" date="2022-11" db="EMBL/GenBank/DDBJ databases">
        <authorList>
            <person name="Hyden B.L."/>
            <person name="Feng K."/>
            <person name="Yates T."/>
            <person name="Jawdy S."/>
            <person name="Smart L.B."/>
            <person name="Muchero W."/>
        </authorList>
    </citation>
    <scope>NUCLEOTIDE SEQUENCE</scope>
    <source>
        <tissue evidence="5">Shoot tip</tissue>
    </source>
</reference>
<feature type="compositionally biased region" description="Basic and acidic residues" evidence="3">
    <location>
        <begin position="303"/>
        <end position="312"/>
    </location>
</feature>
<dbReference type="EMBL" id="JAPFFK010000016">
    <property type="protein sequence ID" value="KAJ6705394.1"/>
    <property type="molecule type" value="Genomic_DNA"/>
</dbReference>
<feature type="region of interest" description="Disordered" evidence="3">
    <location>
        <begin position="243"/>
        <end position="321"/>
    </location>
</feature>
<evidence type="ECO:0000256" key="3">
    <source>
        <dbReference type="SAM" id="MobiDB-lite"/>
    </source>
</evidence>
<comment type="caution">
    <text evidence="5">The sequence shown here is derived from an EMBL/GenBank/DDBJ whole genome shotgun (WGS) entry which is preliminary data.</text>
</comment>
<evidence type="ECO:0000313" key="5">
    <source>
        <dbReference type="EMBL" id="KAJ6705394.1"/>
    </source>
</evidence>
<evidence type="ECO:0000256" key="4">
    <source>
        <dbReference type="SAM" id="Phobius"/>
    </source>
</evidence>
<evidence type="ECO:0000256" key="2">
    <source>
        <dbReference type="ARBA" id="ARBA00025223"/>
    </source>
</evidence>